<evidence type="ECO:0000256" key="5">
    <source>
        <dbReference type="ARBA" id="ARBA00023136"/>
    </source>
</evidence>
<evidence type="ECO:0000256" key="2">
    <source>
        <dbReference type="ARBA" id="ARBA00022448"/>
    </source>
</evidence>
<dbReference type="PANTHER" id="PTHR30069">
    <property type="entry name" value="TONB-DEPENDENT OUTER MEMBRANE RECEPTOR"/>
    <property type="match status" value="1"/>
</dbReference>
<dbReference type="SUPFAM" id="SSF56935">
    <property type="entry name" value="Porins"/>
    <property type="match status" value="1"/>
</dbReference>
<evidence type="ECO:0000313" key="8">
    <source>
        <dbReference type="EMBL" id="OIQ82446.1"/>
    </source>
</evidence>
<keyword evidence="4" id="KW-0798">TonB box</keyword>
<name>A0A1J5QFY1_9ZZZZ</name>
<dbReference type="InterPro" id="IPR000531">
    <property type="entry name" value="Beta-barrel_TonB"/>
</dbReference>
<reference evidence="8" key="1">
    <citation type="submission" date="2016-10" db="EMBL/GenBank/DDBJ databases">
        <title>Sequence of Gallionella enrichment culture.</title>
        <authorList>
            <person name="Poehlein A."/>
            <person name="Muehling M."/>
            <person name="Daniel R."/>
        </authorList>
    </citation>
    <scope>NUCLEOTIDE SEQUENCE</scope>
</reference>
<evidence type="ECO:0000259" key="7">
    <source>
        <dbReference type="Pfam" id="PF00593"/>
    </source>
</evidence>
<dbReference type="GO" id="GO:0044718">
    <property type="term" value="P:siderophore transmembrane transport"/>
    <property type="evidence" value="ECO:0007669"/>
    <property type="project" value="TreeGrafter"/>
</dbReference>
<keyword evidence="2" id="KW-0813">Transport</keyword>
<comment type="subcellular location">
    <subcellularLocation>
        <location evidence="1">Cell outer membrane</location>
        <topology evidence="1">Multi-pass membrane protein</topology>
    </subcellularLocation>
</comment>
<dbReference type="AlphaFoldDB" id="A0A1J5QFY1"/>
<dbReference type="Gene3D" id="2.40.170.20">
    <property type="entry name" value="TonB-dependent receptor, beta-barrel domain"/>
    <property type="match status" value="1"/>
</dbReference>
<dbReference type="InterPro" id="IPR039426">
    <property type="entry name" value="TonB-dep_rcpt-like"/>
</dbReference>
<dbReference type="InterPro" id="IPR036942">
    <property type="entry name" value="Beta-barrel_TonB_sf"/>
</dbReference>
<feature type="domain" description="TonB-dependent receptor-like beta-barrel" evidence="7">
    <location>
        <begin position="10"/>
        <end position="247"/>
    </location>
</feature>
<sequence length="293" mass="31449">MKIQSVDHYLSNGNDSGSVSFSQTTPVAGVVFKLTPMVNLYANAGKGFETPTLIEMAYSPVNGAFNFNLKPATSNNYEVGAKAFLGPDTRANIAVFRTDTSNEIVVANSVSGRPTYQNAGGTERSGVELSVDSDFGGGFAGYASYAYLDAKYTDAFCSGAIASSASACAGTAGTSWVAGGKAIPGTYRQTAYGEFSWKYLPAGFSTALEAQSMDKVYVTDKTSENAPGYAVLNWRGGFSQSPGKWRIAEFLRIENIFNRNYISSVRINDNNNQFYEAGDGRNWLLGFNASHKF</sequence>
<comment type="caution">
    <text evidence="8">The sequence shown here is derived from an EMBL/GenBank/DDBJ whole genome shotgun (WGS) entry which is preliminary data.</text>
</comment>
<keyword evidence="5" id="KW-0472">Membrane</keyword>
<evidence type="ECO:0000256" key="1">
    <source>
        <dbReference type="ARBA" id="ARBA00004571"/>
    </source>
</evidence>
<protein>
    <submittedName>
        <fullName evidence="8">Fe(3+) dicitrate transport protein FecA</fullName>
    </submittedName>
</protein>
<evidence type="ECO:0000256" key="4">
    <source>
        <dbReference type="ARBA" id="ARBA00023077"/>
    </source>
</evidence>
<keyword evidence="6" id="KW-0998">Cell outer membrane</keyword>
<evidence type="ECO:0000256" key="3">
    <source>
        <dbReference type="ARBA" id="ARBA00022692"/>
    </source>
</evidence>
<evidence type="ECO:0000256" key="6">
    <source>
        <dbReference type="ARBA" id="ARBA00023237"/>
    </source>
</evidence>
<dbReference type="Pfam" id="PF00593">
    <property type="entry name" value="TonB_dep_Rec_b-barrel"/>
    <property type="match status" value="1"/>
</dbReference>
<accession>A0A1J5QFY1</accession>
<dbReference type="GO" id="GO:0009279">
    <property type="term" value="C:cell outer membrane"/>
    <property type="evidence" value="ECO:0007669"/>
    <property type="project" value="UniProtKB-SubCell"/>
</dbReference>
<dbReference type="PROSITE" id="PS52016">
    <property type="entry name" value="TONB_DEPENDENT_REC_3"/>
    <property type="match status" value="1"/>
</dbReference>
<keyword evidence="3" id="KW-0812">Transmembrane</keyword>
<proteinExistence type="predicted"/>
<dbReference type="EMBL" id="MLJW01000803">
    <property type="protein sequence ID" value="OIQ82446.1"/>
    <property type="molecule type" value="Genomic_DNA"/>
</dbReference>
<dbReference type="GO" id="GO:0015344">
    <property type="term" value="F:siderophore uptake transmembrane transporter activity"/>
    <property type="evidence" value="ECO:0007669"/>
    <property type="project" value="TreeGrafter"/>
</dbReference>
<organism evidence="8">
    <name type="scientific">mine drainage metagenome</name>
    <dbReference type="NCBI Taxonomy" id="410659"/>
    <lineage>
        <taxon>unclassified sequences</taxon>
        <taxon>metagenomes</taxon>
        <taxon>ecological metagenomes</taxon>
    </lineage>
</organism>
<dbReference type="PANTHER" id="PTHR30069:SF28">
    <property type="entry name" value="TONB-DEPENDENT RECEPTOR YNCD-RELATED"/>
    <property type="match status" value="1"/>
</dbReference>
<gene>
    <name evidence="8" type="primary">fecA_3</name>
    <name evidence="8" type="ORF">GALL_357600</name>
</gene>